<evidence type="ECO:0000313" key="7">
    <source>
        <dbReference type="EMBL" id="HJC36656.1"/>
    </source>
</evidence>
<keyword evidence="2 6" id="KW-0812">Transmembrane</keyword>
<dbReference type="PROSITE" id="PS00428">
    <property type="entry name" value="FTSW_RODA_SPOVE"/>
    <property type="match status" value="1"/>
</dbReference>
<dbReference type="GO" id="GO:0005886">
    <property type="term" value="C:plasma membrane"/>
    <property type="evidence" value="ECO:0007669"/>
    <property type="project" value="TreeGrafter"/>
</dbReference>
<feature type="transmembrane region" description="Helical" evidence="6">
    <location>
        <begin position="370"/>
        <end position="389"/>
    </location>
</feature>
<evidence type="ECO:0000313" key="8">
    <source>
        <dbReference type="Proteomes" id="UP000823896"/>
    </source>
</evidence>
<feature type="transmembrane region" description="Helical" evidence="6">
    <location>
        <begin position="304"/>
        <end position="325"/>
    </location>
</feature>
<reference evidence="7" key="1">
    <citation type="journal article" date="2021" name="PeerJ">
        <title>Extensive microbial diversity within the chicken gut microbiome revealed by metagenomics and culture.</title>
        <authorList>
            <person name="Gilroy R."/>
            <person name="Ravi A."/>
            <person name="Getino M."/>
            <person name="Pursley I."/>
            <person name="Horton D.L."/>
            <person name="Alikhan N.F."/>
            <person name="Baker D."/>
            <person name="Gharbi K."/>
            <person name="Hall N."/>
            <person name="Watson M."/>
            <person name="Adriaenssens E.M."/>
            <person name="Foster-Nyarko E."/>
            <person name="Jarju S."/>
            <person name="Secka A."/>
            <person name="Antonio M."/>
            <person name="Oren A."/>
            <person name="Chaudhuri R.R."/>
            <person name="La Ragione R."/>
            <person name="Hildebrand F."/>
            <person name="Pallen M.J."/>
        </authorList>
    </citation>
    <scope>NUCLEOTIDE SEQUENCE</scope>
    <source>
        <strain evidence="7">CHK187-11901</strain>
    </source>
</reference>
<dbReference type="GO" id="GO:0008360">
    <property type="term" value="P:regulation of cell shape"/>
    <property type="evidence" value="ECO:0007669"/>
    <property type="project" value="UniProtKB-KW"/>
</dbReference>
<comment type="caution">
    <text evidence="7">The sequence shown here is derived from an EMBL/GenBank/DDBJ whole genome shotgun (WGS) entry which is preliminary data.</text>
</comment>
<feature type="transmembrane region" description="Helical" evidence="6">
    <location>
        <begin position="54"/>
        <end position="71"/>
    </location>
</feature>
<evidence type="ECO:0000256" key="4">
    <source>
        <dbReference type="ARBA" id="ARBA00022989"/>
    </source>
</evidence>
<dbReference type="Pfam" id="PF01098">
    <property type="entry name" value="FTSW_RODA_SPOVE"/>
    <property type="match status" value="1"/>
</dbReference>
<reference evidence="7" key="2">
    <citation type="submission" date="2021-04" db="EMBL/GenBank/DDBJ databases">
        <authorList>
            <person name="Gilroy R."/>
        </authorList>
    </citation>
    <scope>NUCLEOTIDE SEQUENCE</scope>
    <source>
        <strain evidence="7">CHK187-11901</strain>
    </source>
</reference>
<dbReference type="InterPro" id="IPR001182">
    <property type="entry name" value="FtsW/RodA"/>
</dbReference>
<feature type="transmembrane region" description="Helical" evidence="6">
    <location>
        <begin position="12"/>
        <end position="34"/>
    </location>
</feature>
<proteinExistence type="predicted"/>
<name>A0A9D2NSD3_9FIRM</name>
<dbReference type="InterPro" id="IPR018365">
    <property type="entry name" value="Cell_cycle_FtsW-rel_CS"/>
</dbReference>
<feature type="transmembrane region" description="Helical" evidence="6">
    <location>
        <begin position="209"/>
        <end position="229"/>
    </location>
</feature>
<dbReference type="EMBL" id="DWWM01000039">
    <property type="protein sequence ID" value="HJC36656.1"/>
    <property type="molecule type" value="Genomic_DNA"/>
</dbReference>
<protein>
    <submittedName>
        <fullName evidence="7">FtsW/RodA/SpoVE family cell cycle protein</fullName>
    </submittedName>
</protein>
<dbReference type="GO" id="GO:0015648">
    <property type="term" value="F:lipid-linked peptidoglycan transporter activity"/>
    <property type="evidence" value="ECO:0007669"/>
    <property type="project" value="TreeGrafter"/>
</dbReference>
<dbReference type="PANTHER" id="PTHR30474:SF1">
    <property type="entry name" value="PEPTIDOGLYCAN GLYCOSYLTRANSFERASE MRDB"/>
    <property type="match status" value="1"/>
</dbReference>
<feature type="transmembrane region" description="Helical" evidence="6">
    <location>
        <begin position="337"/>
        <end position="364"/>
    </location>
</feature>
<sequence length="404" mass="45512">MKRSLKYTKQPNRIDFGFLAILLGMMLTSLISIFTSFNLMSQSLSGTSIMIQQLVWYAFSFFIMGMIMFFGNDTVMKYVKFVYFFLIGCLIYLLLSKYMEAFLGNGRHLPLADDINGAYSWFQFPFASFQPSEFMKIVLILICSDIIDQHNSNRSMVTYMSDIELFKKILIWAGPPLLLILLQPDTGVCLIIGITLLVMLMCSGIKKQWFLIGGGIVLAAVLFFFYLYFFQYELLTRYIQGYQLSRITAWIYPEENMLGIGNQLYTALLSLGSAGISGFGLQPDVVAIPEAHTDFIFAAVGQSFGLIGTTFILIMCLLLDLYILRIGINTSIMSEKYMISGVLGILVYQQIQNLGMICGLLPITGITLPLISYGGSSILSYFIIFGMIMNISSHAKKYSDFTYS</sequence>
<dbReference type="AlphaFoldDB" id="A0A9D2NSD3"/>
<organism evidence="7 8">
    <name type="scientific">Candidatus Merdibacter merdavium</name>
    <dbReference type="NCBI Taxonomy" id="2838692"/>
    <lineage>
        <taxon>Bacteria</taxon>
        <taxon>Bacillati</taxon>
        <taxon>Bacillota</taxon>
        <taxon>Erysipelotrichia</taxon>
        <taxon>Erysipelotrichales</taxon>
        <taxon>Erysipelotrichaceae</taxon>
        <taxon>Merdibacter</taxon>
    </lineage>
</organism>
<evidence type="ECO:0000256" key="5">
    <source>
        <dbReference type="ARBA" id="ARBA00023136"/>
    </source>
</evidence>
<accession>A0A9D2NSD3</accession>
<dbReference type="GO" id="GO:0051301">
    <property type="term" value="P:cell division"/>
    <property type="evidence" value="ECO:0007669"/>
    <property type="project" value="InterPro"/>
</dbReference>
<dbReference type="Proteomes" id="UP000823896">
    <property type="component" value="Unassembled WGS sequence"/>
</dbReference>
<gene>
    <name evidence="7" type="ORF">H9702_05945</name>
</gene>
<keyword evidence="3" id="KW-0133">Cell shape</keyword>
<evidence type="ECO:0000256" key="6">
    <source>
        <dbReference type="SAM" id="Phobius"/>
    </source>
</evidence>
<keyword evidence="4 6" id="KW-1133">Transmembrane helix</keyword>
<comment type="subcellular location">
    <subcellularLocation>
        <location evidence="1">Membrane</location>
        <topology evidence="1">Multi-pass membrane protein</topology>
    </subcellularLocation>
</comment>
<evidence type="ECO:0000256" key="1">
    <source>
        <dbReference type="ARBA" id="ARBA00004141"/>
    </source>
</evidence>
<feature type="transmembrane region" description="Helical" evidence="6">
    <location>
        <begin position="177"/>
        <end position="202"/>
    </location>
</feature>
<dbReference type="GO" id="GO:0032153">
    <property type="term" value="C:cell division site"/>
    <property type="evidence" value="ECO:0007669"/>
    <property type="project" value="TreeGrafter"/>
</dbReference>
<keyword evidence="5 6" id="KW-0472">Membrane</keyword>
<evidence type="ECO:0000256" key="2">
    <source>
        <dbReference type="ARBA" id="ARBA00022692"/>
    </source>
</evidence>
<dbReference type="PANTHER" id="PTHR30474">
    <property type="entry name" value="CELL CYCLE PROTEIN"/>
    <property type="match status" value="1"/>
</dbReference>
<evidence type="ECO:0000256" key="3">
    <source>
        <dbReference type="ARBA" id="ARBA00022960"/>
    </source>
</evidence>
<feature type="transmembrane region" description="Helical" evidence="6">
    <location>
        <begin position="78"/>
        <end position="95"/>
    </location>
</feature>